<feature type="compositionally biased region" description="Polar residues" evidence="2">
    <location>
        <begin position="198"/>
        <end position="218"/>
    </location>
</feature>
<keyword evidence="1" id="KW-0175">Coiled coil</keyword>
<feature type="compositionally biased region" description="Polar residues" evidence="2">
    <location>
        <begin position="15"/>
        <end position="32"/>
    </location>
</feature>
<gene>
    <name evidence="3" type="ORF">L201_000346</name>
</gene>
<dbReference type="RefSeq" id="XP_066072245.1">
    <property type="nucleotide sequence ID" value="XM_066216148.1"/>
</dbReference>
<feature type="compositionally biased region" description="Acidic residues" evidence="2">
    <location>
        <begin position="972"/>
        <end position="983"/>
    </location>
</feature>
<proteinExistence type="predicted"/>
<feature type="region of interest" description="Disordered" evidence="2">
    <location>
        <begin position="1"/>
        <end position="295"/>
    </location>
</feature>
<feature type="compositionally biased region" description="Basic and acidic residues" evidence="2">
    <location>
        <begin position="885"/>
        <end position="897"/>
    </location>
</feature>
<dbReference type="EMBL" id="CP144098">
    <property type="protein sequence ID" value="WWC85482.1"/>
    <property type="molecule type" value="Genomic_DNA"/>
</dbReference>
<feature type="compositionally biased region" description="Polar residues" evidence="2">
    <location>
        <begin position="83"/>
        <end position="119"/>
    </location>
</feature>
<dbReference type="Proteomes" id="UP001355207">
    <property type="component" value="Chromosome 1"/>
</dbReference>
<evidence type="ECO:0000256" key="2">
    <source>
        <dbReference type="SAM" id="MobiDB-lite"/>
    </source>
</evidence>
<feature type="compositionally biased region" description="Acidic residues" evidence="2">
    <location>
        <begin position="921"/>
        <end position="931"/>
    </location>
</feature>
<evidence type="ECO:0000313" key="3">
    <source>
        <dbReference type="EMBL" id="WWC85482.1"/>
    </source>
</evidence>
<feature type="compositionally biased region" description="Basic and acidic residues" evidence="2">
    <location>
        <begin position="241"/>
        <end position="252"/>
    </location>
</feature>
<feature type="region of interest" description="Disordered" evidence="2">
    <location>
        <begin position="863"/>
        <end position="1060"/>
    </location>
</feature>
<organism evidence="3 4">
    <name type="scientific">Kwoniella dendrophila CBS 6074</name>
    <dbReference type="NCBI Taxonomy" id="1295534"/>
    <lineage>
        <taxon>Eukaryota</taxon>
        <taxon>Fungi</taxon>
        <taxon>Dikarya</taxon>
        <taxon>Basidiomycota</taxon>
        <taxon>Agaricomycotina</taxon>
        <taxon>Tremellomycetes</taxon>
        <taxon>Tremellales</taxon>
        <taxon>Cryptococcaceae</taxon>
        <taxon>Kwoniella</taxon>
    </lineage>
</organism>
<feature type="coiled-coil region" evidence="1">
    <location>
        <begin position="384"/>
        <end position="426"/>
    </location>
</feature>
<feature type="coiled-coil region" evidence="1">
    <location>
        <begin position="599"/>
        <end position="702"/>
    </location>
</feature>
<feature type="coiled-coil region" evidence="1">
    <location>
        <begin position="457"/>
        <end position="491"/>
    </location>
</feature>
<feature type="compositionally biased region" description="Basic residues" evidence="2">
    <location>
        <begin position="1"/>
        <end position="10"/>
    </location>
</feature>
<accession>A0AAX4JL23</accession>
<sequence>MSHHPARHPYRQVSPFVQQPVFTSHSSMSANTAPFHPPAFAQTARSSPQEPPRNGPRGSANGSGHLRPHQPSDKAFPGAFPGNPNSRHAQQTSQGQAQNPLHPQMVRKSTNNGFPQDQNGLPVDNNQQQAANQYQNTTSVLKSALKPTRQLPSEGLIEQRQKEEEIENFSPPHQQPGPRNTRRQRSQSVGPNGILPQPESQYQGTPPNYMSQQHQIVTPISDRPRMTRQSSMPPMHPAHTAWEDQSRSDDSVSQRSSMQSRQSSPEATLAESVHRGRSASMINGRRLPVDEWQDQNQMYSDSFRRPDRYKSQQEAAPVPSELAELLEGQNVYEAMRIKDEWYPQAFSRKGAEINRLSAKIMELKQAIQHKSGGLAQANSFAQRTKEIQSQKDLERAEVDRIEQERYDNLTKLMDQNAEEMKNFRSQEVTPVADKLNDLATTFTTIRSSLSGLKEEIIESSKTEVKVAKRETAQLKEKLGKLETKLEHYEGAIAPALQKLDGAMNESRKGDETDHPGLDALVRRNTELSDKLITAEKELVIVQQAFEKAQKAGESYESLIEEYLNLLKQKGCDGSDPRIMLSELEEKHRGDIKDLKNRYATELENEKLRVKKAISMIEELQMEAEKNETALSEHESLIIQVAELKEKAQQLEASIKEAYDQKSAVEDKHEGCSTILQETKARLAETERTVLQLRNKVSEVEQQDLKYLKNELKTQTSLLKQVSSSAGFTKASDTSLDVITLQGDLQACRQELEMKTVKLEEYEKRFMEDPEAAIDRYRNGQYTASELRLVQWAENGQKGMCGASYPIAETDIIGDFEGKERTYKNNIKSIEKLKTEIEAKDKEIKSLAKKTSAQESNTKVVNFEQDSAPSMQQPAVKSISATSSNEKTEKAKRYLSHDADEEGCPSRVGNKKPRLFDPRPGEEEDELWDELEFPTLPDETLGDNNGKRFEATEPNKSSKDKISEETISSDLTDHEDDQVEESIEPSEASQTVFPPISQKRFPRTERLPSESGTNNTKPSNSKPRKPSSKGKSKKDSDDDYMPSSTQPRKIDKKKQTGRTSA</sequence>
<reference evidence="3 4" key="1">
    <citation type="submission" date="2024-01" db="EMBL/GenBank/DDBJ databases">
        <title>Comparative genomics of Cryptococcus and Kwoniella reveals pathogenesis evolution and contrasting modes of karyotype evolution via chromosome fusion or intercentromeric recombination.</title>
        <authorList>
            <person name="Coelho M.A."/>
            <person name="David-Palma M."/>
            <person name="Shea T."/>
            <person name="Bowers K."/>
            <person name="McGinley-Smith S."/>
            <person name="Mohammad A.W."/>
            <person name="Gnirke A."/>
            <person name="Yurkov A.M."/>
            <person name="Nowrousian M."/>
            <person name="Sun S."/>
            <person name="Cuomo C.A."/>
            <person name="Heitman J."/>
        </authorList>
    </citation>
    <scope>NUCLEOTIDE SEQUENCE [LARGE SCALE GENOMIC DNA]</scope>
    <source>
        <strain evidence="3 4">CBS 6074</strain>
    </source>
</reference>
<evidence type="ECO:0000313" key="4">
    <source>
        <dbReference type="Proteomes" id="UP001355207"/>
    </source>
</evidence>
<feature type="compositionally biased region" description="Polar residues" evidence="2">
    <location>
        <begin position="863"/>
        <end position="884"/>
    </location>
</feature>
<dbReference type="GeneID" id="91091018"/>
<keyword evidence="4" id="KW-1185">Reference proteome</keyword>
<protein>
    <recommendedName>
        <fullName evidence="5">Up-regulated during septation protein 1 domain-containing protein</fullName>
    </recommendedName>
</protein>
<feature type="compositionally biased region" description="Basic residues" evidence="2">
    <location>
        <begin position="1049"/>
        <end position="1060"/>
    </location>
</feature>
<evidence type="ECO:0000256" key="1">
    <source>
        <dbReference type="SAM" id="Coils"/>
    </source>
</evidence>
<feature type="compositionally biased region" description="Low complexity" evidence="2">
    <location>
        <begin position="253"/>
        <end position="264"/>
    </location>
</feature>
<feature type="compositionally biased region" description="Low complexity" evidence="2">
    <location>
        <begin position="125"/>
        <end position="136"/>
    </location>
</feature>
<dbReference type="AlphaFoldDB" id="A0AAX4JL23"/>
<name>A0AAX4JL23_9TREE</name>
<evidence type="ECO:0008006" key="5">
    <source>
        <dbReference type="Google" id="ProtNLM"/>
    </source>
</evidence>
<feature type="coiled-coil region" evidence="1">
    <location>
        <begin position="822"/>
        <end position="849"/>
    </location>
</feature>
<feature type="compositionally biased region" description="Basic and acidic residues" evidence="2">
    <location>
        <begin position="944"/>
        <end position="963"/>
    </location>
</feature>
<feature type="compositionally biased region" description="Basic residues" evidence="2">
    <location>
        <begin position="1021"/>
        <end position="1031"/>
    </location>
</feature>